<keyword evidence="1" id="KW-1133">Transmembrane helix</keyword>
<proteinExistence type="predicted"/>
<protein>
    <recommendedName>
        <fullName evidence="4">CN hydrolase domain-containing protein</fullName>
    </recommendedName>
</protein>
<keyword evidence="3" id="KW-1185">Reference proteome</keyword>
<feature type="transmembrane region" description="Helical" evidence="1">
    <location>
        <begin position="20"/>
        <end position="43"/>
    </location>
</feature>
<dbReference type="OrthoDB" id="2626014at2759"/>
<feature type="transmembrane region" description="Helical" evidence="1">
    <location>
        <begin position="55"/>
        <end position="75"/>
    </location>
</feature>
<dbReference type="Proteomes" id="UP000076871">
    <property type="component" value="Unassembled WGS sequence"/>
</dbReference>
<sequence length="598" mass="64448">MSLEAFIVRHPSVYLGIAPVVALTALSITPPLFPLAVLLAVLRLHVQYFVPRQKVTTHGVAQVALLSLAGAVTHLKPSLHALSTPAMSIVVLTCLTAVTATISISAVALALRLTRSSPTPWSTITIFPAIWATVWASVAYISPVGRLVTWSPVLALGPYDWVRPIMGSWGLDWVVAAWAVVFSEMAGRWLVGSVGDDLDGVTVEDADEEVVVPGTFDNTAHNQRHDNFRSKAPQPRHALILALLLVSLAIPSYFVSSLPAPPDSPYTTPLGVACVLPDPKWSGERLHAPTLEDFILESTQLQSSTSVMLWPEGAVRFDTAADKDAAFKEIMKRMNDHKLVGVSFEQLLLPGSKHSNGTKNSGLRTNSFALLSKQGPVLEYDKRMLVPIAESFSLTSSSKPPGMYTLDLTAPKGWSKGHWAPNYTRPIPLTVSICLDFSSPSSFASLDSRPALILAPARTWHTSVGYAMWEQARARAEELGSMVLWCDGGEGGVSGVAGGGMREVMQVGQGSWSRRIGVQWPFDQGRTFFSIGGGYAALATVWGIAGVGSVIEISFMAMRKRARVHGFGVSRLSQVVGALGALIRRRKATIEEEPSLLD</sequence>
<evidence type="ECO:0000256" key="1">
    <source>
        <dbReference type="SAM" id="Phobius"/>
    </source>
</evidence>
<feature type="transmembrane region" description="Helical" evidence="1">
    <location>
        <begin position="161"/>
        <end position="181"/>
    </location>
</feature>
<dbReference type="EMBL" id="KV427627">
    <property type="protein sequence ID" value="KZT05829.1"/>
    <property type="molecule type" value="Genomic_DNA"/>
</dbReference>
<evidence type="ECO:0000313" key="2">
    <source>
        <dbReference type="EMBL" id="KZT05829.1"/>
    </source>
</evidence>
<dbReference type="SUPFAM" id="SSF56317">
    <property type="entry name" value="Carbon-nitrogen hydrolase"/>
    <property type="match status" value="1"/>
</dbReference>
<feature type="transmembrane region" description="Helical" evidence="1">
    <location>
        <begin position="238"/>
        <end position="255"/>
    </location>
</feature>
<dbReference type="InParanoid" id="A0A165DXJ8"/>
<gene>
    <name evidence="2" type="ORF">LAESUDRAFT_701145</name>
</gene>
<evidence type="ECO:0008006" key="4">
    <source>
        <dbReference type="Google" id="ProtNLM"/>
    </source>
</evidence>
<dbReference type="RefSeq" id="XP_040763569.1">
    <property type="nucleotide sequence ID" value="XM_040906441.1"/>
</dbReference>
<dbReference type="InterPro" id="IPR036526">
    <property type="entry name" value="C-N_Hydrolase_sf"/>
</dbReference>
<organism evidence="2 3">
    <name type="scientific">Laetiporus sulphureus 93-53</name>
    <dbReference type="NCBI Taxonomy" id="1314785"/>
    <lineage>
        <taxon>Eukaryota</taxon>
        <taxon>Fungi</taxon>
        <taxon>Dikarya</taxon>
        <taxon>Basidiomycota</taxon>
        <taxon>Agaricomycotina</taxon>
        <taxon>Agaricomycetes</taxon>
        <taxon>Polyporales</taxon>
        <taxon>Laetiporus</taxon>
    </lineage>
</organism>
<dbReference type="AlphaFoldDB" id="A0A165DXJ8"/>
<feature type="transmembrane region" description="Helical" evidence="1">
    <location>
        <begin position="123"/>
        <end position="141"/>
    </location>
</feature>
<feature type="transmembrane region" description="Helical" evidence="1">
    <location>
        <begin position="534"/>
        <end position="555"/>
    </location>
</feature>
<name>A0A165DXJ8_9APHY</name>
<dbReference type="Gene3D" id="3.60.110.10">
    <property type="entry name" value="Carbon-nitrogen hydrolase"/>
    <property type="match status" value="1"/>
</dbReference>
<dbReference type="STRING" id="1314785.A0A165DXJ8"/>
<keyword evidence="1" id="KW-0472">Membrane</keyword>
<accession>A0A165DXJ8</accession>
<keyword evidence="1" id="KW-0812">Transmembrane</keyword>
<dbReference type="GeneID" id="63823470"/>
<reference evidence="2 3" key="1">
    <citation type="journal article" date="2016" name="Mol. Biol. Evol.">
        <title>Comparative Genomics of Early-Diverging Mushroom-Forming Fungi Provides Insights into the Origins of Lignocellulose Decay Capabilities.</title>
        <authorList>
            <person name="Nagy L.G."/>
            <person name="Riley R."/>
            <person name="Tritt A."/>
            <person name="Adam C."/>
            <person name="Daum C."/>
            <person name="Floudas D."/>
            <person name="Sun H."/>
            <person name="Yadav J.S."/>
            <person name="Pangilinan J."/>
            <person name="Larsson K.H."/>
            <person name="Matsuura K."/>
            <person name="Barry K."/>
            <person name="Labutti K."/>
            <person name="Kuo R."/>
            <person name="Ohm R.A."/>
            <person name="Bhattacharya S.S."/>
            <person name="Shirouzu T."/>
            <person name="Yoshinaga Y."/>
            <person name="Martin F.M."/>
            <person name="Grigoriev I.V."/>
            <person name="Hibbett D.S."/>
        </authorList>
    </citation>
    <scope>NUCLEOTIDE SEQUENCE [LARGE SCALE GENOMIC DNA]</scope>
    <source>
        <strain evidence="2 3">93-53</strain>
    </source>
</reference>
<feature type="transmembrane region" description="Helical" evidence="1">
    <location>
        <begin position="87"/>
        <end position="111"/>
    </location>
</feature>
<evidence type="ECO:0000313" key="3">
    <source>
        <dbReference type="Proteomes" id="UP000076871"/>
    </source>
</evidence>